<dbReference type="SUPFAM" id="SSF55486">
    <property type="entry name" value="Metalloproteases ('zincins'), catalytic domain"/>
    <property type="match status" value="1"/>
</dbReference>
<reference evidence="3 4" key="1">
    <citation type="submission" date="2015-10" db="EMBL/GenBank/DDBJ databases">
        <authorList>
            <person name="Gilbert D.G."/>
        </authorList>
    </citation>
    <scope>NUCLEOTIDE SEQUENCE [LARGE SCALE GENOMIC DNA]</scope>
    <source>
        <strain evidence="4">HZ-22</strain>
    </source>
</reference>
<evidence type="ECO:0000256" key="1">
    <source>
        <dbReference type="ARBA" id="ARBA00022729"/>
    </source>
</evidence>
<dbReference type="AlphaFoldDB" id="A0A0P0CSF6"/>
<sequence>MKTNILKIIFTLIGFNTTITYTQVALKKTTLKQQIEKSNLVVEGKVVSKKSFWSENRIYTVNTIEVYKVFKGSSISNNIEIITLGGVVGLQALKVSSSLKLNKGDVGVFTLQNTNTPENTNKSTKLQYKSYGAIQGFYKYSLNDDFAINPFNVKKGISDNFYNEIMSHTKTKYEEIASFNVKALQFKTNQSKTLLAPSAIVFSPTTVTAGTKSTITITIPQGNTGTNFGSTKGKVAFSNANDGGISFYEALDSQVLSWTSTSITVEVPTEAGTGTIKVTNSDGSSQTSDTNLIVSYSEANVIYDADDMSEFGGANGPLEPIAYQVQHVDENGNGGYTFQMHTEFNANTAAKEAFERALNTWRCTSKINWIIGAPTSVDEAVFESRPVQSPATAQQSVNVVRFDNGNELEEDVLGVCYSWYSGCSNGDSFEWFVSEMDFVFDDATVWNFGPNPTLTTIYDFETVALHELGHGHQLEHTIDNQVDGDNMDDVMHYALGFFEDQRILLPENITAANNVQSRSTNTIVCNQSPMISYSNSCGLAVEENTINDGITIYPNPTKGHLFISNDGLDNLIKITVYDVSGRLILEQGISEASRYQTVHLNNMSKGIYFVNIYSDKTFITKKIVLE</sequence>
<protein>
    <recommendedName>
        <fullName evidence="2">Secretion system C-terminal sorting domain-containing protein</fullName>
    </recommendedName>
</protein>
<dbReference type="Gene3D" id="3.40.390.10">
    <property type="entry name" value="Collagenase (Catalytic Domain)"/>
    <property type="match status" value="1"/>
</dbReference>
<dbReference type="KEGG" id="ahz:APS56_11750"/>
<keyword evidence="4" id="KW-1185">Reference proteome</keyword>
<dbReference type="Gene3D" id="2.60.40.10">
    <property type="entry name" value="Immunoglobulins"/>
    <property type="match status" value="1"/>
</dbReference>
<dbReference type="NCBIfam" id="TIGR04183">
    <property type="entry name" value="Por_Secre_tail"/>
    <property type="match status" value="1"/>
</dbReference>
<dbReference type="Proteomes" id="UP000057981">
    <property type="component" value="Chromosome"/>
</dbReference>
<organism evidence="3 4">
    <name type="scientific">Pseudalgibacter alginicilyticus</name>
    <dbReference type="NCBI Taxonomy" id="1736674"/>
    <lineage>
        <taxon>Bacteria</taxon>
        <taxon>Pseudomonadati</taxon>
        <taxon>Bacteroidota</taxon>
        <taxon>Flavobacteriia</taxon>
        <taxon>Flavobacteriales</taxon>
        <taxon>Flavobacteriaceae</taxon>
        <taxon>Pseudalgibacter</taxon>
    </lineage>
</organism>
<feature type="domain" description="Secretion system C-terminal sorting" evidence="2">
    <location>
        <begin position="552"/>
        <end position="624"/>
    </location>
</feature>
<evidence type="ECO:0000313" key="4">
    <source>
        <dbReference type="Proteomes" id="UP000057981"/>
    </source>
</evidence>
<dbReference type="InterPro" id="IPR026444">
    <property type="entry name" value="Secre_tail"/>
</dbReference>
<name>A0A0P0CSF6_9FLAO</name>
<dbReference type="GO" id="GO:0008237">
    <property type="term" value="F:metallopeptidase activity"/>
    <property type="evidence" value="ECO:0007669"/>
    <property type="project" value="InterPro"/>
</dbReference>
<proteinExistence type="predicted"/>
<dbReference type="InterPro" id="IPR008993">
    <property type="entry name" value="TIMP-like_OB-fold"/>
</dbReference>
<dbReference type="Pfam" id="PF18962">
    <property type="entry name" value="Por_Secre_tail"/>
    <property type="match status" value="1"/>
</dbReference>
<dbReference type="EMBL" id="CP012898">
    <property type="protein sequence ID" value="ALJ05757.1"/>
    <property type="molecule type" value="Genomic_DNA"/>
</dbReference>
<gene>
    <name evidence="3" type="ORF">APS56_11750</name>
</gene>
<evidence type="ECO:0000313" key="3">
    <source>
        <dbReference type="EMBL" id="ALJ05757.1"/>
    </source>
</evidence>
<dbReference type="STRING" id="1736674.APS56_11750"/>
<dbReference type="InterPro" id="IPR024079">
    <property type="entry name" value="MetalloPept_cat_dom_sf"/>
</dbReference>
<keyword evidence="1" id="KW-0732">Signal</keyword>
<dbReference type="InterPro" id="IPR013783">
    <property type="entry name" value="Ig-like_fold"/>
</dbReference>
<evidence type="ECO:0000259" key="2">
    <source>
        <dbReference type="Pfam" id="PF18962"/>
    </source>
</evidence>
<accession>A0A0P0CSF6</accession>
<dbReference type="SUPFAM" id="SSF50242">
    <property type="entry name" value="TIMP-like"/>
    <property type="match status" value="1"/>
</dbReference>
<dbReference type="RefSeq" id="WP_054728329.1">
    <property type="nucleotide sequence ID" value="NZ_CP012898.1"/>
</dbReference>
<dbReference type="OrthoDB" id="7574679at2"/>